<evidence type="ECO:0000313" key="2">
    <source>
        <dbReference type="Proteomes" id="UP001161757"/>
    </source>
</evidence>
<dbReference type="AlphaFoldDB" id="A0AAN6EQG1"/>
<dbReference type="EMBL" id="JAJGCB010000018">
    <property type="protein sequence ID" value="KAJ8988421.1"/>
    <property type="molecule type" value="Genomic_DNA"/>
</dbReference>
<dbReference type="Proteomes" id="UP001161757">
    <property type="component" value="Unassembled WGS sequence"/>
</dbReference>
<name>A0AAN6EQG1_EXODE</name>
<proteinExistence type="predicted"/>
<comment type="caution">
    <text evidence="1">The sequence shown here is derived from an EMBL/GenBank/DDBJ whole genome shotgun (WGS) entry which is preliminary data.</text>
</comment>
<sequence length="96" mass="10953">MPGSWRASKRVERVEQKANESLLEAQSRSDAEFSQVEASLPKRYTRADTGFLDKRMSLLGSHNPFGRKACPRDNTVWVFDNTAYRPVRPGKDEVQP</sequence>
<accession>A0AAN6EQG1</accession>
<protein>
    <submittedName>
        <fullName evidence="1">Uncharacterized protein</fullName>
    </submittedName>
</protein>
<organism evidence="1 2">
    <name type="scientific">Exophiala dermatitidis</name>
    <name type="common">Black yeast-like fungus</name>
    <name type="synonym">Wangiella dermatitidis</name>
    <dbReference type="NCBI Taxonomy" id="5970"/>
    <lineage>
        <taxon>Eukaryota</taxon>
        <taxon>Fungi</taxon>
        <taxon>Dikarya</taxon>
        <taxon>Ascomycota</taxon>
        <taxon>Pezizomycotina</taxon>
        <taxon>Eurotiomycetes</taxon>
        <taxon>Chaetothyriomycetidae</taxon>
        <taxon>Chaetothyriales</taxon>
        <taxon>Herpotrichiellaceae</taxon>
        <taxon>Exophiala</taxon>
    </lineage>
</organism>
<evidence type="ECO:0000313" key="1">
    <source>
        <dbReference type="EMBL" id="KAJ8988421.1"/>
    </source>
</evidence>
<gene>
    <name evidence="1" type="ORF">HRR80_007449</name>
</gene>
<reference evidence="1" key="1">
    <citation type="submission" date="2023-01" db="EMBL/GenBank/DDBJ databases">
        <title>Exophiala dermititidis isolated from Cystic Fibrosis Patient.</title>
        <authorList>
            <person name="Kurbessoian T."/>
            <person name="Crocker A."/>
            <person name="Murante D."/>
            <person name="Hogan D.A."/>
            <person name="Stajich J.E."/>
        </authorList>
    </citation>
    <scope>NUCLEOTIDE SEQUENCE</scope>
    <source>
        <strain evidence="1">Ex8</strain>
    </source>
</reference>